<evidence type="ECO:0000313" key="7">
    <source>
        <dbReference type="EMBL" id="VIO54081.1"/>
    </source>
</evidence>
<dbReference type="Proteomes" id="UP000746612">
    <property type="component" value="Unassembled WGS sequence"/>
</dbReference>
<keyword evidence="3 5" id="KW-1133">Transmembrane helix</keyword>
<keyword evidence="4 5" id="KW-0472">Membrane</keyword>
<evidence type="ECO:0000256" key="2">
    <source>
        <dbReference type="ARBA" id="ARBA00022692"/>
    </source>
</evidence>
<evidence type="ECO:0000256" key="1">
    <source>
        <dbReference type="ARBA" id="ARBA00004141"/>
    </source>
</evidence>
<name>A0A4V6YWW3_GIBZA</name>
<proteinExistence type="predicted"/>
<feature type="transmembrane region" description="Helical" evidence="5">
    <location>
        <begin position="443"/>
        <end position="462"/>
    </location>
</feature>
<dbReference type="SUPFAM" id="SSF144083">
    <property type="entry name" value="Magnesium transport protein CorA, transmembrane region"/>
    <property type="match status" value="1"/>
</dbReference>
<dbReference type="EMBL" id="CAAKMV010000088">
    <property type="protein sequence ID" value="VIO54081.1"/>
    <property type="molecule type" value="Genomic_DNA"/>
</dbReference>
<dbReference type="AlphaFoldDB" id="A0A4V6YWW3"/>
<dbReference type="InterPro" id="IPR045863">
    <property type="entry name" value="CorA_TM1_TM2"/>
</dbReference>
<protein>
    <submittedName>
        <fullName evidence="6">Uncharacterized protein</fullName>
    </submittedName>
</protein>
<evidence type="ECO:0000313" key="8">
    <source>
        <dbReference type="Proteomes" id="UP000746612"/>
    </source>
</evidence>
<sequence>MISSYKALIEAKCQSNPALLNLQAFLSASAISPHGEQIISLNFFSSGQGTTRTKLTTSQISKEVHDNPQLNNATSHKKIGQILVIENISKETMAELGSCLDIDPMFFASHIHSAWRNLDSLSPKFCELPSQTKAQNFATFPYHRSLVFPDIDLEDYKLLRLLNIRRKVIVLPPIQGRRIGLAQHCCSVMIVPGRKNTWLGLVLVDSPMQDNYISFRGKQEMYIKTPCTPLFHGTPEGLQMSCIPNLNNISQDKSLLEKLLESWESSAQDFSQNGLNLKTLSYYPLRLITTEWVNYIEVVRVSLRNNSSPPSNTTTSPEDLERIKSAVTSASSWPRRVASSTVSLRRSVLFIKKHSRLDDNSTSWEALRDDYEYITASLVQHGEQLQTSVLSVTMFLQLLESRRVSSETKHVSRLTALALTFVPLSFVSSLFSMNEVFSPGGPLFWVYFVVATPLLITVFILARSSQWGSVFIYNRVKGFPSG</sequence>
<accession>A0A4V6YWW3</accession>
<comment type="subcellular location">
    <subcellularLocation>
        <location evidence="1">Membrane</location>
        <topology evidence="1">Multi-pass membrane protein</topology>
    </subcellularLocation>
</comment>
<reference evidence="7" key="1">
    <citation type="submission" date="2019-04" db="EMBL/GenBank/DDBJ databases">
        <authorList>
            <person name="Melise S."/>
            <person name="Noan J."/>
            <person name="Okalmin O."/>
        </authorList>
    </citation>
    <scope>NUCLEOTIDE SEQUENCE</scope>
    <source>
        <strain evidence="7">FN9</strain>
    </source>
</reference>
<reference evidence="6" key="2">
    <citation type="submission" date="2021-03" db="EMBL/GenBank/DDBJ databases">
        <authorList>
            <person name="Alouane T."/>
            <person name="Langin T."/>
            <person name="Bonhomme L."/>
        </authorList>
    </citation>
    <scope>NUCLEOTIDE SEQUENCE</scope>
    <source>
        <strain evidence="6">MDC_Fg202</strain>
    </source>
</reference>
<organism evidence="6 8">
    <name type="scientific">Gibberella zeae</name>
    <name type="common">Wheat head blight fungus</name>
    <name type="synonym">Fusarium graminearum</name>
    <dbReference type="NCBI Taxonomy" id="5518"/>
    <lineage>
        <taxon>Eukaryota</taxon>
        <taxon>Fungi</taxon>
        <taxon>Dikarya</taxon>
        <taxon>Ascomycota</taxon>
        <taxon>Pezizomycotina</taxon>
        <taxon>Sordariomycetes</taxon>
        <taxon>Hypocreomycetidae</taxon>
        <taxon>Hypocreales</taxon>
        <taxon>Nectriaceae</taxon>
        <taxon>Fusarium</taxon>
    </lineage>
</organism>
<evidence type="ECO:0000256" key="4">
    <source>
        <dbReference type="ARBA" id="ARBA00023136"/>
    </source>
</evidence>
<gene>
    <name evidence="7" type="ORF">FUG_LOCUS114626</name>
    <name evidence="6" type="ORF">MDCFG202_LOCUS143039</name>
</gene>
<evidence type="ECO:0000256" key="3">
    <source>
        <dbReference type="ARBA" id="ARBA00022989"/>
    </source>
</evidence>
<dbReference type="Gene3D" id="1.20.58.340">
    <property type="entry name" value="Magnesium transport protein CorA, transmembrane region"/>
    <property type="match status" value="1"/>
</dbReference>
<dbReference type="EMBL" id="CAJPIJ010000104">
    <property type="protein sequence ID" value="CAG1977159.1"/>
    <property type="molecule type" value="Genomic_DNA"/>
</dbReference>
<evidence type="ECO:0000313" key="6">
    <source>
        <dbReference type="EMBL" id="CAG1977159.1"/>
    </source>
</evidence>
<dbReference type="GO" id="GO:0016020">
    <property type="term" value="C:membrane"/>
    <property type="evidence" value="ECO:0007669"/>
    <property type="project" value="UniProtKB-SubCell"/>
</dbReference>
<keyword evidence="2 5" id="KW-0812">Transmembrane</keyword>
<evidence type="ECO:0000256" key="5">
    <source>
        <dbReference type="SAM" id="Phobius"/>
    </source>
</evidence>
<feature type="transmembrane region" description="Helical" evidence="5">
    <location>
        <begin position="411"/>
        <end position="431"/>
    </location>
</feature>